<dbReference type="RefSeq" id="WP_088981343.1">
    <property type="nucleotide sequence ID" value="NZ_LT607413.1"/>
</dbReference>
<dbReference type="InterPro" id="IPR011059">
    <property type="entry name" value="Metal-dep_hydrolase_composite"/>
</dbReference>
<dbReference type="OrthoDB" id="3400812at2"/>
<dbReference type="GO" id="GO:0046872">
    <property type="term" value="F:metal ion binding"/>
    <property type="evidence" value="ECO:0007669"/>
    <property type="project" value="UniProtKB-KW"/>
</dbReference>
<keyword evidence="2" id="KW-0378">Hydrolase</keyword>
<sequence length="149" mass="15263">MATTIHAATLLRHGSDGGPVAGWAVVVSGDRIAAVGPVDDVLGAHPGARVRRWAGTLGPGRVHPGPLPPAATPRERVHALFRLGVTAVLAAQIDEPGLRAVVERSDVAVLADTRPVTLAPGGRADLAVLTDDGRCVATVVAGRLVHRRA</sequence>
<evidence type="ECO:0000256" key="1">
    <source>
        <dbReference type="ARBA" id="ARBA00022723"/>
    </source>
</evidence>
<evidence type="ECO:0000256" key="3">
    <source>
        <dbReference type="ARBA" id="ARBA00022833"/>
    </source>
</evidence>
<keyword evidence="1" id="KW-0479">Metal-binding</keyword>
<keyword evidence="6" id="KW-1185">Reference proteome</keyword>
<dbReference type="Pfam" id="PF22039">
    <property type="entry name" value="HUTI_composite_bact"/>
    <property type="match status" value="1"/>
</dbReference>
<dbReference type="SUPFAM" id="SSF51338">
    <property type="entry name" value="Composite domain of metallo-dependent hydrolases"/>
    <property type="match status" value="1"/>
</dbReference>
<dbReference type="Proteomes" id="UP000198253">
    <property type="component" value="Chromosome I"/>
</dbReference>
<name>A0A1C4W8N3_MICEC</name>
<reference evidence="6" key="1">
    <citation type="submission" date="2016-06" db="EMBL/GenBank/DDBJ databases">
        <authorList>
            <person name="Varghese N."/>
            <person name="Submissions Spin"/>
        </authorList>
    </citation>
    <scope>NUCLEOTIDE SEQUENCE [LARGE SCALE GENOMIC DNA]</scope>
    <source>
        <strain evidence="6">DSM 43816</strain>
    </source>
</reference>
<keyword evidence="3" id="KW-0862">Zinc</keyword>
<dbReference type="AlphaFoldDB" id="A0A1C4W8N3"/>
<evidence type="ECO:0000313" key="5">
    <source>
        <dbReference type="EMBL" id="SCE92341.1"/>
    </source>
</evidence>
<dbReference type="InParanoid" id="A0A1C4W8N3"/>
<evidence type="ECO:0000256" key="2">
    <source>
        <dbReference type="ARBA" id="ARBA00022801"/>
    </source>
</evidence>
<protein>
    <recommendedName>
        <fullName evidence="4">Aminodeoxyfutalosine deaminase/Imidazolonepropionase-like composite domain-containing protein</fullName>
    </recommendedName>
</protein>
<evidence type="ECO:0000259" key="4">
    <source>
        <dbReference type="Pfam" id="PF22039"/>
    </source>
</evidence>
<proteinExistence type="predicted"/>
<dbReference type="InterPro" id="IPR054418">
    <property type="entry name" value="MQNX/HUTI_composite_N"/>
</dbReference>
<dbReference type="EMBL" id="LT607413">
    <property type="protein sequence ID" value="SCE92341.1"/>
    <property type="molecule type" value="Genomic_DNA"/>
</dbReference>
<feature type="domain" description="Aminodeoxyfutalosine deaminase/Imidazolonepropionase-like composite" evidence="4">
    <location>
        <begin position="24"/>
        <end position="48"/>
    </location>
</feature>
<dbReference type="Gene3D" id="2.30.40.10">
    <property type="entry name" value="Urease, subunit C, domain 1"/>
    <property type="match status" value="1"/>
</dbReference>
<evidence type="ECO:0000313" key="6">
    <source>
        <dbReference type="Proteomes" id="UP000198253"/>
    </source>
</evidence>
<dbReference type="GO" id="GO:0016810">
    <property type="term" value="F:hydrolase activity, acting on carbon-nitrogen (but not peptide) bonds"/>
    <property type="evidence" value="ECO:0007669"/>
    <property type="project" value="InterPro"/>
</dbReference>
<accession>A0A1C4W8N3</accession>
<gene>
    <name evidence="5" type="ORF">GA0070618_1942</name>
</gene>
<organism evidence="5 6">
    <name type="scientific">Micromonospora echinospora</name>
    <name type="common">Micromonospora purpurea</name>
    <dbReference type="NCBI Taxonomy" id="1877"/>
    <lineage>
        <taxon>Bacteria</taxon>
        <taxon>Bacillati</taxon>
        <taxon>Actinomycetota</taxon>
        <taxon>Actinomycetes</taxon>
        <taxon>Micromonosporales</taxon>
        <taxon>Micromonosporaceae</taxon>
        <taxon>Micromonospora</taxon>
    </lineage>
</organism>